<feature type="domain" description="Phosphoethanolamine transferase N-terminal" evidence="10">
    <location>
        <begin position="52"/>
        <end position="202"/>
    </location>
</feature>
<dbReference type="Pfam" id="PF00884">
    <property type="entry name" value="Sulfatase"/>
    <property type="match status" value="1"/>
</dbReference>
<accession>A0A1T4V2Q7</accession>
<dbReference type="NCBIfam" id="NF008619">
    <property type="entry name" value="PRK11598.1"/>
    <property type="match status" value="1"/>
</dbReference>
<dbReference type="RefSeq" id="WP_078753325.1">
    <property type="nucleotide sequence ID" value="NZ_FUXU01000044.1"/>
</dbReference>
<keyword evidence="6 8" id="KW-1133">Transmembrane helix</keyword>
<evidence type="ECO:0000256" key="2">
    <source>
        <dbReference type="ARBA" id="ARBA00022475"/>
    </source>
</evidence>
<dbReference type="GO" id="GO:0016776">
    <property type="term" value="F:phosphotransferase activity, phosphate group as acceptor"/>
    <property type="evidence" value="ECO:0007669"/>
    <property type="project" value="TreeGrafter"/>
</dbReference>
<dbReference type="PANTHER" id="PTHR30443">
    <property type="entry name" value="INNER MEMBRANE PROTEIN"/>
    <property type="match status" value="1"/>
</dbReference>
<sequence length="550" mass="61562">MKRHLHFIIFTLTTALFFASAQNIALWQHLGQILSADATPDIGFIITIPVLIFALCLAIFTLLLWPLIYKPILITLLLFSSLATYTMVSYGQYFNYGMIVNIFETNQSEASSYLSISVAIWLLFLFLIPSIFVLLVNVRFPSSFRRLLLQKFIMIFVALSLVGAIASVYYKDYASLVRNNSEIKALINPTNYLSASFRYAKYRLYEKNIPFTSIGVDAQDMNNEGAPNVIVLVVGETSRAMNYSLNGYDRNTNPHLSKEGVISFQHVTSCGTATAVSVPCMFSVMTHDTYNATTARHQEGVLDVLKHASVDVSWIDNDGGCKGVCDRVEHINIDANAFPKTCSHGTCFDSVLLNGLAERVRNAKQDTVIVLHLIGSHGPTYFERYPPEFGVFTPSCDTADIQNCTRQEVLNTYDNTILYTDYVLSQIIDILRSADTAHQTAMLYLSDHGESLGEDGIYLHGLPYGIAPKEQKSVPMILWMSPLFMKDHKVNLGCLEENAKENQYSQDNLFHTLLGMASVSTSVYQPSLDILYHCEKQQGPRQQLSTTPTK</sequence>
<keyword evidence="4 11" id="KW-0808">Transferase</keyword>
<feature type="transmembrane region" description="Helical" evidence="8">
    <location>
        <begin position="72"/>
        <end position="93"/>
    </location>
</feature>
<dbReference type="AlphaFoldDB" id="A0A1T4V2Q7"/>
<dbReference type="PANTHER" id="PTHR30443:SF0">
    <property type="entry name" value="PHOSPHOETHANOLAMINE TRANSFERASE EPTA"/>
    <property type="match status" value="1"/>
</dbReference>
<evidence type="ECO:0000259" key="10">
    <source>
        <dbReference type="Pfam" id="PF08019"/>
    </source>
</evidence>
<dbReference type="InterPro" id="IPR040423">
    <property type="entry name" value="PEA_transferase"/>
</dbReference>
<dbReference type="Gene3D" id="3.40.720.10">
    <property type="entry name" value="Alkaline Phosphatase, subunit A"/>
    <property type="match status" value="1"/>
</dbReference>
<dbReference type="OrthoDB" id="9786870at2"/>
<dbReference type="NCBIfam" id="NF028537">
    <property type="entry name" value="P_eth_NH2_trans"/>
    <property type="match status" value="1"/>
</dbReference>
<dbReference type="GO" id="GO:0005886">
    <property type="term" value="C:plasma membrane"/>
    <property type="evidence" value="ECO:0007669"/>
    <property type="project" value="UniProtKB-SubCell"/>
</dbReference>
<dbReference type="EMBL" id="FUXU01000044">
    <property type="protein sequence ID" value="SKA59157.1"/>
    <property type="molecule type" value="Genomic_DNA"/>
</dbReference>
<dbReference type="InterPro" id="IPR058130">
    <property type="entry name" value="PEA_transf_C"/>
</dbReference>
<keyword evidence="2" id="KW-1003">Cell membrane</keyword>
<evidence type="ECO:0000256" key="3">
    <source>
        <dbReference type="ARBA" id="ARBA00022519"/>
    </source>
</evidence>
<proteinExistence type="predicted"/>
<feature type="domain" description="Sulfatase N-terminal" evidence="9">
    <location>
        <begin position="230"/>
        <end position="517"/>
    </location>
</feature>
<name>A0A1T4V2Q7_9GAMM</name>
<evidence type="ECO:0000256" key="6">
    <source>
        <dbReference type="ARBA" id="ARBA00022989"/>
    </source>
</evidence>
<keyword evidence="5 8" id="KW-0812">Transmembrane</keyword>
<dbReference type="InterPro" id="IPR017850">
    <property type="entry name" value="Alkaline_phosphatase_core_sf"/>
</dbReference>
<evidence type="ECO:0000313" key="11">
    <source>
        <dbReference type="EMBL" id="SKA59157.1"/>
    </source>
</evidence>
<evidence type="ECO:0000313" key="12">
    <source>
        <dbReference type="Proteomes" id="UP000190162"/>
    </source>
</evidence>
<evidence type="ECO:0000256" key="5">
    <source>
        <dbReference type="ARBA" id="ARBA00022692"/>
    </source>
</evidence>
<evidence type="ECO:0000256" key="4">
    <source>
        <dbReference type="ARBA" id="ARBA00022679"/>
    </source>
</evidence>
<dbReference type="SUPFAM" id="SSF53649">
    <property type="entry name" value="Alkaline phosphatase-like"/>
    <property type="match status" value="1"/>
</dbReference>
<protein>
    <submittedName>
        <fullName evidence="11">Phosphatidylethanolamine:Kdo2-lipid A phosphoethanolamine transferase</fullName>
    </submittedName>
</protein>
<evidence type="ECO:0000256" key="1">
    <source>
        <dbReference type="ARBA" id="ARBA00004429"/>
    </source>
</evidence>
<gene>
    <name evidence="11" type="ORF">SAMN02745132_03079</name>
</gene>
<dbReference type="InterPro" id="IPR012549">
    <property type="entry name" value="EptA-like_N"/>
</dbReference>
<keyword evidence="3" id="KW-0997">Cell inner membrane</keyword>
<evidence type="ECO:0000259" key="9">
    <source>
        <dbReference type="Pfam" id="PF00884"/>
    </source>
</evidence>
<dbReference type="Pfam" id="PF08019">
    <property type="entry name" value="EptA_B_N"/>
    <property type="match status" value="1"/>
</dbReference>
<dbReference type="GO" id="GO:0009244">
    <property type="term" value="P:lipopolysaccharide core region biosynthetic process"/>
    <property type="evidence" value="ECO:0007669"/>
    <property type="project" value="TreeGrafter"/>
</dbReference>
<evidence type="ECO:0000256" key="8">
    <source>
        <dbReference type="SAM" id="Phobius"/>
    </source>
</evidence>
<keyword evidence="12" id="KW-1185">Reference proteome</keyword>
<feature type="transmembrane region" description="Helical" evidence="8">
    <location>
        <begin position="45"/>
        <end position="65"/>
    </location>
</feature>
<feature type="transmembrane region" description="Helical" evidence="8">
    <location>
        <begin position="113"/>
        <end position="136"/>
    </location>
</feature>
<evidence type="ECO:0000256" key="7">
    <source>
        <dbReference type="ARBA" id="ARBA00023136"/>
    </source>
</evidence>
<reference evidence="12" key="1">
    <citation type="submission" date="2017-02" db="EMBL/GenBank/DDBJ databases">
        <authorList>
            <person name="Varghese N."/>
            <person name="Submissions S."/>
        </authorList>
    </citation>
    <scope>NUCLEOTIDE SEQUENCE [LARGE SCALE GENOMIC DNA]</scope>
    <source>
        <strain evidence="12">DSM 22720</strain>
    </source>
</reference>
<comment type="subcellular location">
    <subcellularLocation>
        <location evidence="1">Cell inner membrane</location>
        <topology evidence="1">Multi-pass membrane protein</topology>
    </subcellularLocation>
</comment>
<feature type="transmembrane region" description="Helical" evidence="8">
    <location>
        <begin position="148"/>
        <end position="170"/>
    </location>
</feature>
<keyword evidence="7 8" id="KW-0472">Membrane</keyword>
<dbReference type="CDD" id="cd16017">
    <property type="entry name" value="LptA"/>
    <property type="match status" value="1"/>
</dbReference>
<dbReference type="InterPro" id="IPR000917">
    <property type="entry name" value="Sulfatase_N"/>
</dbReference>
<dbReference type="Proteomes" id="UP000190162">
    <property type="component" value="Unassembled WGS sequence"/>
</dbReference>
<organism evidence="11 12">
    <name type="scientific">Enterovibrio nigricans DSM 22720</name>
    <dbReference type="NCBI Taxonomy" id="1121868"/>
    <lineage>
        <taxon>Bacteria</taxon>
        <taxon>Pseudomonadati</taxon>
        <taxon>Pseudomonadota</taxon>
        <taxon>Gammaproteobacteria</taxon>
        <taxon>Vibrionales</taxon>
        <taxon>Vibrionaceae</taxon>
        <taxon>Enterovibrio</taxon>
    </lineage>
</organism>